<evidence type="ECO:0008006" key="4">
    <source>
        <dbReference type="Google" id="ProtNLM"/>
    </source>
</evidence>
<dbReference type="NCBIfam" id="NF047679">
    <property type="entry name" value="LIC10906_fam"/>
    <property type="match status" value="1"/>
</dbReference>
<keyword evidence="1" id="KW-0472">Membrane</keyword>
<feature type="transmembrane region" description="Helical" evidence="1">
    <location>
        <begin position="197"/>
        <end position="217"/>
    </location>
</feature>
<feature type="transmembrane region" description="Helical" evidence="1">
    <location>
        <begin position="63"/>
        <end position="83"/>
    </location>
</feature>
<feature type="transmembrane region" description="Helical" evidence="1">
    <location>
        <begin position="133"/>
        <end position="157"/>
    </location>
</feature>
<accession>A0A6N4QKB1</accession>
<organism evidence="2 3">
    <name type="scientific">Leptospira yasudae</name>
    <dbReference type="NCBI Taxonomy" id="2202201"/>
    <lineage>
        <taxon>Bacteria</taxon>
        <taxon>Pseudomonadati</taxon>
        <taxon>Spirochaetota</taxon>
        <taxon>Spirochaetia</taxon>
        <taxon>Leptospirales</taxon>
        <taxon>Leptospiraceae</taxon>
        <taxon>Leptospira</taxon>
    </lineage>
</organism>
<comment type="caution">
    <text evidence="2">The sequence shown here is derived from an EMBL/GenBank/DDBJ whole genome shotgun (WGS) entry which is preliminary data.</text>
</comment>
<evidence type="ECO:0000256" key="1">
    <source>
        <dbReference type="SAM" id="Phobius"/>
    </source>
</evidence>
<dbReference type="RefSeq" id="WP_135570655.1">
    <property type="nucleotide sequence ID" value="NZ_RQGK01000021.1"/>
</dbReference>
<evidence type="ECO:0000313" key="3">
    <source>
        <dbReference type="Proteomes" id="UP000297613"/>
    </source>
</evidence>
<name>A0A6N4QKB1_9LEPT</name>
<feature type="transmembrane region" description="Helical" evidence="1">
    <location>
        <begin position="6"/>
        <end position="23"/>
    </location>
</feature>
<dbReference type="EMBL" id="RQGM01000012">
    <property type="protein sequence ID" value="TGL88084.1"/>
    <property type="molecule type" value="Genomic_DNA"/>
</dbReference>
<protein>
    <recommendedName>
        <fullName evidence="4">Histidine kinase N-terminal 7TM region domain-containing protein</fullName>
    </recommendedName>
</protein>
<dbReference type="AlphaFoldDB" id="A0A6N4QKB1"/>
<keyword evidence="1" id="KW-1133">Transmembrane helix</keyword>
<feature type="transmembrane region" description="Helical" evidence="1">
    <location>
        <begin position="169"/>
        <end position="191"/>
    </location>
</feature>
<feature type="transmembrane region" description="Helical" evidence="1">
    <location>
        <begin position="35"/>
        <end position="57"/>
    </location>
</feature>
<dbReference type="Proteomes" id="UP000297613">
    <property type="component" value="Unassembled WGS sequence"/>
</dbReference>
<sequence length="306" mass="35573">MDKVFIVGVFCFLIVQFLGFYVFQWTHKKHENIKFYYLMLSGASGLWILISSSRYLIPIDFHYIAPNWTLFPVIFVPFLANRLTQLIINNSAFPLYRRIVDFCILTYLVFSCLSLNMIEMENYGTSTYKPLLAYHILIIYALLYSADSIMLMSKTIIRSSGAVRVRSTLFAMGTVSGLVVSILFVYVFPFFGIFKGYLSALGLIPAAVFWSIAILQYDVFQTRSMILRSRITAKRKLPLLIRMTLKPVLGLHFLLDPLDYRLQLRNSRAEVVSAILQYHMTLQENSGINHRTQMRRVTSFFERYFK</sequence>
<keyword evidence="1" id="KW-0812">Transmembrane</keyword>
<gene>
    <name evidence="2" type="ORF">EHQ83_03805</name>
</gene>
<evidence type="ECO:0000313" key="2">
    <source>
        <dbReference type="EMBL" id="TGL88084.1"/>
    </source>
</evidence>
<feature type="transmembrane region" description="Helical" evidence="1">
    <location>
        <begin position="95"/>
        <end position="118"/>
    </location>
</feature>
<proteinExistence type="predicted"/>
<reference evidence="2 3" key="1">
    <citation type="journal article" date="2019" name="PLoS Negl. Trop. Dis.">
        <title>Revisiting the worldwide diversity of Leptospira species in the environment.</title>
        <authorList>
            <person name="Vincent A.T."/>
            <person name="Schiettekatte O."/>
            <person name="Bourhy P."/>
            <person name="Veyrier F.J."/>
            <person name="Picardeau M."/>
        </authorList>
    </citation>
    <scope>NUCLEOTIDE SEQUENCE [LARGE SCALE GENOMIC DNA]</scope>
    <source>
        <strain evidence="2 3">201702445</strain>
    </source>
</reference>